<dbReference type="GO" id="GO:0016887">
    <property type="term" value="F:ATP hydrolysis activity"/>
    <property type="evidence" value="ECO:0007669"/>
    <property type="project" value="InterPro"/>
</dbReference>
<dbReference type="SMART" id="SM01340">
    <property type="entry name" value="DNA_mis_repair"/>
    <property type="match status" value="1"/>
</dbReference>
<dbReference type="PANTHER" id="PTHR10073">
    <property type="entry name" value="DNA MISMATCH REPAIR PROTEIN MLH, PMS, MUTL"/>
    <property type="match status" value="1"/>
</dbReference>
<dbReference type="InterPro" id="IPR014762">
    <property type="entry name" value="DNA_mismatch_repair_CS"/>
</dbReference>
<evidence type="ECO:0000313" key="7">
    <source>
        <dbReference type="EMBL" id="MUG31988.1"/>
    </source>
</evidence>
<dbReference type="SUPFAM" id="SSF55874">
    <property type="entry name" value="ATPase domain of HSP90 chaperone/DNA topoisomerase II/histidine kinase"/>
    <property type="match status" value="1"/>
</dbReference>
<dbReference type="Pfam" id="PF01119">
    <property type="entry name" value="DNA_mis_repair"/>
    <property type="match status" value="1"/>
</dbReference>
<evidence type="ECO:0000313" key="8">
    <source>
        <dbReference type="Proteomes" id="UP000442109"/>
    </source>
</evidence>
<dbReference type="RefSeq" id="WP_155586929.1">
    <property type="nucleotide sequence ID" value="NZ_WFKQ01000002.1"/>
</dbReference>
<dbReference type="InterPro" id="IPR003594">
    <property type="entry name" value="HATPase_dom"/>
</dbReference>
<dbReference type="InterPro" id="IPR002099">
    <property type="entry name" value="MutL/Mlh/PMS"/>
</dbReference>
<evidence type="ECO:0000256" key="5">
    <source>
        <dbReference type="SAM" id="MobiDB-lite"/>
    </source>
</evidence>
<dbReference type="Proteomes" id="UP000442109">
    <property type="component" value="Unassembled WGS sequence"/>
</dbReference>
<dbReference type="CDD" id="cd16926">
    <property type="entry name" value="HATPase_MutL-MLH-PMS-like"/>
    <property type="match status" value="1"/>
</dbReference>
<dbReference type="InterPro" id="IPR014721">
    <property type="entry name" value="Ribsml_uS5_D2-typ_fold_subgr"/>
</dbReference>
<dbReference type="GO" id="GO:0030983">
    <property type="term" value="F:mismatched DNA binding"/>
    <property type="evidence" value="ECO:0007669"/>
    <property type="project" value="InterPro"/>
</dbReference>
<evidence type="ECO:0000256" key="3">
    <source>
        <dbReference type="ARBA" id="ARBA00022763"/>
    </source>
</evidence>
<dbReference type="InterPro" id="IPR038973">
    <property type="entry name" value="MutL/Mlh/Pms-like"/>
</dbReference>
<dbReference type="InterPro" id="IPR036890">
    <property type="entry name" value="HATPase_C_sf"/>
</dbReference>
<organism evidence="7 8">
    <name type="scientific">Psychrobacter sanguinis</name>
    <dbReference type="NCBI Taxonomy" id="861445"/>
    <lineage>
        <taxon>Bacteria</taxon>
        <taxon>Pseudomonadati</taxon>
        <taxon>Pseudomonadota</taxon>
        <taxon>Gammaproteobacteria</taxon>
        <taxon>Moraxellales</taxon>
        <taxon>Moraxellaceae</taxon>
        <taxon>Psychrobacter</taxon>
    </lineage>
</organism>
<dbReference type="InterPro" id="IPR020568">
    <property type="entry name" value="Ribosomal_Su5_D2-typ_SF"/>
</dbReference>
<dbReference type="FunFam" id="3.30.565.10:FF:000003">
    <property type="entry name" value="DNA mismatch repair endonuclease MutL"/>
    <property type="match status" value="1"/>
</dbReference>
<evidence type="ECO:0000256" key="4">
    <source>
        <dbReference type="ARBA" id="ARBA00023204"/>
    </source>
</evidence>
<name>A0A844M027_9GAMM</name>
<sequence>MMFRRNPLDGLADTGLQVSTQAQHSNRIKKLPPLLVNQLAAGEVVTRPASVVKELIENALDAGARQIDVRITQGGMGIIEVADDGCGIHPEDMVMAVTRFATSKIADVAHLQGIATLGFRGEALAATAAVSRLTLTSCCDDSGIGRQLNVAGILEDTPQLVPVVHRRGTTVSVKDLYFNVPARRGNLKAISTEFMHIETVVKQLALVASDVSFSLWHNDKRRFNFAAIHAEPSSPLTVSSSNLASEALSTQVMQALLTRLKSVLPPSHEQASLLHDNNLQVLSLDLEALRVQYEGMRGINRSQEPLGIKGLIIPSTKALANHPYKLIYINGRLVKDKRIAQSLRESINGFDHIASLGYVLFFNLPKAWLNLNVHPSKLCIKIQNLANVMAHFEVGVREALQRWQKRQPIIQPIVQPPQYQINAQASVQAAQSHSHQISVSQGSKRIAPSNHIDYPHNSSATASETTVPQLKQPVQTNESIAYYQTQGHHGQYTQSHPHVVSDSRLSGFDTVTDLPPVSFTQKDGPVQCLYLLKDSLLKKSLLSDSLLSDQQLALLQIQHTLYVFLETELIRWLQASFCTLLEDEWQRHYKDYQACVSQGQKLAWINTQLQNLAKAAQNQWKQPWSKQLADQALGELPLSQLIQLILKNDP</sequence>
<gene>
    <name evidence="7" type="ORF">GB996_04175</name>
</gene>
<dbReference type="CDD" id="cd00782">
    <property type="entry name" value="MutL_Trans"/>
    <property type="match status" value="1"/>
</dbReference>
<dbReference type="GO" id="GO:0140664">
    <property type="term" value="F:ATP-dependent DNA damage sensor activity"/>
    <property type="evidence" value="ECO:0007669"/>
    <property type="project" value="InterPro"/>
</dbReference>
<dbReference type="Pfam" id="PF02518">
    <property type="entry name" value="HATPase_c"/>
    <property type="match status" value="1"/>
</dbReference>
<dbReference type="PROSITE" id="PS00058">
    <property type="entry name" value="DNA_MISMATCH_REPAIR_1"/>
    <property type="match status" value="1"/>
</dbReference>
<dbReference type="OrthoDB" id="9763467at2"/>
<dbReference type="PANTHER" id="PTHR10073:SF12">
    <property type="entry name" value="DNA MISMATCH REPAIR PROTEIN MLH1"/>
    <property type="match status" value="1"/>
</dbReference>
<dbReference type="Gene3D" id="3.30.565.10">
    <property type="entry name" value="Histidine kinase-like ATPase, C-terminal domain"/>
    <property type="match status" value="1"/>
</dbReference>
<keyword evidence="8" id="KW-1185">Reference proteome</keyword>
<comment type="similarity">
    <text evidence="1">Belongs to the DNA mismatch repair MutL/HexB family.</text>
</comment>
<accession>A0A844M027</accession>
<evidence type="ECO:0000256" key="1">
    <source>
        <dbReference type="ARBA" id="ARBA00006082"/>
    </source>
</evidence>
<dbReference type="InterPro" id="IPR013507">
    <property type="entry name" value="DNA_mismatch_S5_2-like"/>
</dbReference>
<dbReference type="GO" id="GO:0006298">
    <property type="term" value="P:mismatch repair"/>
    <property type="evidence" value="ECO:0007669"/>
    <property type="project" value="InterPro"/>
</dbReference>
<dbReference type="NCBIfam" id="TIGR00585">
    <property type="entry name" value="mutl"/>
    <property type="match status" value="1"/>
</dbReference>
<feature type="compositionally biased region" description="Polar residues" evidence="5">
    <location>
        <begin position="456"/>
        <end position="469"/>
    </location>
</feature>
<keyword evidence="4" id="KW-0234">DNA repair</keyword>
<dbReference type="SUPFAM" id="SSF54211">
    <property type="entry name" value="Ribosomal protein S5 domain 2-like"/>
    <property type="match status" value="1"/>
</dbReference>
<feature type="compositionally biased region" description="Low complexity" evidence="5">
    <location>
        <begin position="432"/>
        <end position="443"/>
    </location>
</feature>
<keyword evidence="3" id="KW-0227">DNA damage</keyword>
<dbReference type="GO" id="GO:0005524">
    <property type="term" value="F:ATP binding"/>
    <property type="evidence" value="ECO:0007669"/>
    <property type="project" value="InterPro"/>
</dbReference>
<feature type="domain" description="DNA mismatch repair protein S5" evidence="6">
    <location>
        <begin position="288"/>
        <end position="401"/>
    </location>
</feature>
<reference evidence="7 8" key="1">
    <citation type="journal article" date="2019" name="PLoS ONE">
        <title>Pup mortality in New Zealand sea lions (Phocarctos hookeri) at Enderby Island, Auckland Islands, 2013-18.</title>
        <authorList>
            <person name="Michael S.A."/>
            <person name="Hayman D.T.S."/>
            <person name="Gray R."/>
            <person name="Zhang J."/>
            <person name="Rogers L."/>
            <person name="Roe W.D."/>
        </authorList>
    </citation>
    <scope>NUCLEOTIDE SEQUENCE [LARGE SCALE GENOMIC DNA]</scope>
    <source>
        <strain evidence="7 8">SM868</strain>
    </source>
</reference>
<feature type="region of interest" description="Disordered" evidence="5">
    <location>
        <begin position="432"/>
        <end position="469"/>
    </location>
</feature>
<evidence type="ECO:0000256" key="2">
    <source>
        <dbReference type="ARBA" id="ARBA00021975"/>
    </source>
</evidence>
<proteinExistence type="inferred from homology"/>
<dbReference type="AlphaFoldDB" id="A0A844M027"/>
<protein>
    <recommendedName>
        <fullName evidence="2">DNA mismatch repair protein MutL</fullName>
    </recommendedName>
</protein>
<dbReference type="EMBL" id="WFKQ01000002">
    <property type="protein sequence ID" value="MUG31988.1"/>
    <property type="molecule type" value="Genomic_DNA"/>
</dbReference>
<dbReference type="Gene3D" id="3.30.230.10">
    <property type="match status" value="1"/>
</dbReference>
<comment type="caution">
    <text evidence="7">The sequence shown here is derived from an EMBL/GenBank/DDBJ whole genome shotgun (WGS) entry which is preliminary data.</text>
</comment>
<evidence type="ECO:0000259" key="6">
    <source>
        <dbReference type="SMART" id="SM01340"/>
    </source>
</evidence>
<dbReference type="GO" id="GO:0032300">
    <property type="term" value="C:mismatch repair complex"/>
    <property type="evidence" value="ECO:0007669"/>
    <property type="project" value="InterPro"/>
</dbReference>